<gene>
    <name evidence="1" type="ORF">C1876_11670</name>
    <name evidence="2" type="ORF">DMP09_04170</name>
</gene>
<dbReference type="SUPFAM" id="SSF159245">
    <property type="entry name" value="AttH-like"/>
    <property type="match status" value="1"/>
</dbReference>
<sequence length="282" mass="31681">MKPYYEGWYMKQQQGDDVLAVIPGRATDNAFIQVITPQGARYLSYPLAAFRQEERRGEGMVMHVGRNRFSPRGMDVDVHEGGVDLVGRLRYRSLTPLRSDIMGPFAMLPMETKHTVFSMRHRVNGELTLNGETHRFDDGVGYMEGDRGHSFPAGYTWVQSGEFDNGASVMIAVARIPIGPVRFIGCIAVVNLDGCEYRLATYRGVRILHATSSLVELAQGDLRLRVDIFGEGGHQLQAPNQGAMQRVIRESPSVPAHFHFERRGRTLLDARSPHTSYEYVPE</sequence>
<keyword evidence="3" id="KW-1185">Reference proteome</keyword>
<dbReference type="EMBL" id="QICC01000010">
    <property type="protein sequence ID" value="RNM42549.1"/>
    <property type="molecule type" value="Genomic_DNA"/>
</dbReference>
<reference evidence="4" key="2">
    <citation type="submission" date="2018-05" db="EMBL/GenBank/DDBJ databases">
        <title>Genome Sequencing of selected type strains of the family Eggerthellaceae.</title>
        <authorList>
            <person name="Danylec N."/>
            <person name="Stoll D.A."/>
            <person name="Doetsch A."/>
            <person name="Huch M."/>
        </authorList>
    </citation>
    <scope>NUCLEOTIDE SEQUENCE [LARGE SCALE GENOMIC DNA]</scope>
    <source>
        <strain evidence="4">DSM 16107</strain>
    </source>
</reference>
<dbReference type="OrthoDB" id="9772627at2"/>
<evidence type="ECO:0000313" key="1">
    <source>
        <dbReference type="EMBL" id="RDB67906.1"/>
    </source>
</evidence>
<dbReference type="EMBL" id="PPTT01000020">
    <property type="protein sequence ID" value="RDB67906.1"/>
    <property type="molecule type" value="Genomic_DNA"/>
</dbReference>
<comment type="caution">
    <text evidence="2">The sequence shown here is derived from an EMBL/GenBank/DDBJ whole genome shotgun (WGS) entry which is preliminary data.</text>
</comment>
<dbReference type="Proteomes" id="UP000253817">
    <property type="component" value="Unassembled WGS sequence"/>
</dbReference>
<name>A0A3N0IZX0_9ACTN</name>
<dbReference type="RefSeq" id="WP_114546901.1">
    <property type="nucleotide sequence ID" value="NZ_PPTT01000020.1"/>
</dbReference>
<organism evidence="2 4">
    <name type="scientific">Eggerthella sinensis</name>
    <dbReference type="NCBI Taxonomy" id="242230"/>
    <lineage>
        <taxon>Bacteria</taxon>
        <taxon>Bacillati</taxon>
        <taxon>Actinomycetota</taxon>
        <taxon>Coriobacteriia</taxon>
        <taxon>Eggerthellales</taxon>
        <taxon>Eggerthellaceae</taxon>
        <taxon>Eggerthella</taxon>
    </lineage>
</organism>
<reference evidence="2" key="3">
    <citation type="journal article" date="2019" name="Microbiol. Resour. Announc.">
        <title>Draft Genome Sequences of Type Strains of Gordonibacter faecihominis, Paraeggerthella hongkongensis, Parvibacter caecicola,Slackia equolifaciens, Slackia faecicanis, and Slackia isoflavoniconvertens.</title>
        <authorList>
            <person name="Danylec N."/>
            <person name="Stoll D.A."/>
            <person name="Dotsch A."/>
            <person name="Huch M."/>
        </authorList>
    </citation>
    <scope>NUCLEOTIDE SEQUENCE</scope>
    <source>
        <strain evidence="2">DSM 16107</strain>
    </source>
</reference>
<evidence type="ECO:0000313" key="4">
    <source>
        <dbReference type="Proteomes" id="UP000270112"/>
    </source>
</evidence>
<protein>
    <submittedName>
        <fullName evidence="2">Stress response protein nst1</fullName>
    </submittedName>
</protein>
<dbReference type="Proteomes" id="UP000270112">
    <property type="component" value="Unassembled WGS sequence"/>
</dbReference>
<evidence type="ECO:0000313" key="2">
    <source>
        <dbReference type="EMBL" id="RNM42549.1"/>
    </source>
</evidence>
<proteinExistence type="predicted"/>
<accession>A0A3N0IZX0</accession>
<dbReference type="AlphaFoldDB" id="A0A3N0IZX0"/>
<reference evidence="1 3" key="1">
    <citation type="journal article" date="2018" name="Elife">
        <title>Discovery and characterization of a prevalent human gut bacterial enzyme sufficient for the inactivation of a family of plant toxins.</title>
        <authorList>
            <person name="Koppel N."/>
            <person name="Bisanz J.E."/>
            <person name="Pandelia M.E."/>
            <person name="Turnbaugh P.J."/>
            <person name="Balskus E.P."/>
        </authorList>
    </citation>
    <scope>NUCLEOTIDE SEQUENCE [LARGE SCALE GENOMIC DNA]</scope>
    <source>
        <strain evidence="1 3">DSM 16107</strain>
    </source>
</reference>
<evidence type="ECO:0000313" key="3">
    <source>
        <dbReference type="Proteomes" id="UP000253817"/>
    </source>
</evidence>